<reference evidence="4" key="1">
    <citation type="submission" date="2021-01" db="EMBL/GenBank/DDBJ databases">
        <authorList>
            <person name="Corre E."/>
            <person name="Pelletier E."/>
            <person name="Niang G."/>
            <person name="Scheremetjew M."/>
            <person name="Finn R."/>
            <person name="Kale V."/>
            <person name="Holt S."/>
            <person name="Cochrane G."/>
            <person name="Meng A."/>
            <person name="Brown T."/>
            <person name="Cohen L."/>
        </authorList>
    </citation>
    <scope>NUCLEOTIDE SEQUENCE</scope>
    <source>
        <strain evidence="4">Ms1</strain>
    </source>
</reference>
<dbReference type="PROSITE" id="PS50294">
    <property type="entry name" value="WD_REPEATS_REGION"/>
    <property type="match status" value="1"/>
</dbReference>
<feature type="repeat" description="WD" evidence="3">
    <location>
        <begin position="161"/>
        <end position="195"/>
    </location>
</feature>
<protein>
    <submittedName>
        <fullName evidence="4">Uncharacterized protein</fullName>
    </submittedName>
</protein>
<dbReference type="InterPro" id="IPR036322">
    <property type="entry name" value="WD40_repeat_dom_sf"/>
</dbReference>
<dbReference type="PROSITE" id="PS00678">
    <property type="entry name" value="WD_REPEATS_1"/>
    <property type="match status" value="1"/>
</dbReference>
<sequence>MSESKKKEIYTYVAPWPVYGLSVSVREGAKYAFRYAMGSFIEEYCNKVQVVQLDDETGEFFTRGLFDHPYPTTKIMWRPDADASGKDLLATTGDYLRLWEVVDGGEINQVCLLNNNKQSEYCAPLTAFDWNQKDLDVVGTASIDTTCTIWDINTQKAKTQLIAHDKAVYDIAFGRHKDEFATVGADGSVRMFDLRHLEHSTIMYESPKLVPLLRLSWNQLDTNYLATMLMDSPTTVILDIRMPLAPVAELTGHTGCVNSISWAPHSSCHICTAGDDSQALIWDLSAMPEPIEDPILAYTAGSEVNQLVWGASQPDWVSIVFENKMQILRV</sequence>
<evidence type="ECO:0000256" key="1">
    <source>
        <dbReference type="ARBA" id="ARBA00022574"/>
    </source>
</evidence>
<dbReference type="Gene3D" id="2.130.10.10">
    <property type="entry name" value="YVTN repeat-like/Quinoprotein amine dehydrogenase"/>
    <property type="match status" value="1"/>
</dbReference>
<gene>
    <name evidence="4" type="ORF">BSP0115_LOCUS4275</name>
</gene>
<dbReference type="InterPro" id="IPR001680">
    <property type="entry name" value="WD40_rpt"/>
</dbReference>
<dbReference type="AlphaFoldDB" id="A0A7S1G5Y6"/>
<dbReference type="InterPro" id="IPR045159">
    <property type="entry name" value="DCAF7-like"/>
</dbReference>
<evidence type="ECO:0000256" key="2">
    <source>
        <dbReference type="ARBA" id="ARBA00022737"/>
    </source>
</evidence>
<accession>A0A7S1G5Y6</accession>
<proteinExistence type="predicted"/>
<dbReference type="PANTHER" id="PTHR19919">
    <property type="entry name" value="WD REPEAT CONTAINING PROTEIN"/>
    <property type="match status" value="1"/>
</dbReference>
<dbReference type="PROSITE" id="PS50082">
    <property type="entry name" value="WD_REPEATS_2"/>
    <property type="match status" value="2"/>
</dbReference>
<organism evidence="4">
    <name type="scientific">Bicosoecida sp. CB-2014</name>
    <dbReference type="NCBI Taxonomy" id="1486930"/>
    <lineage>
        <taxon>Eukaryota</taxon>
        <taxon>Sar</taxon>
        <taxon>Stramenopiles</taxon>
        <taxon>Bigyra</taxon>
        <taxon>Opalozoa</taxon>
        <taxon>Bicosoecida</taxon>
    </lineage>
</organism>
<dbReference type="InterPro" id="IPR019775">
    <property type="entry name" value="WD40_repeat_CS"/>
</dbReference>
<evidence type="ECO:0000313" key="4">
    <source>
        <dbReference type="EMBL" id="CAD8911070.1"/>
    </source>
</evidence>
<name>A0A7S1G5Y6_9STRA</name>
<dbReference type="Pfam" id="PF00400">
    <property type="entry name" value="WD40"/>
    <property type="match status" value="2"/>
</dbReference>
<feature type="repeat" description="WD" evidence="3">
    <location>
        <begin position="250"/>
        <end position="285"/>
    </location>
</feature>
<dbReference type="SUPFAM" id="SSF50978">
    <property type="entry name" value="WD40 repeat-like"/>
    <property type="match status" value="1"/>
</dbReference>
<evidence type="ECO:0000256" key="3">
    <source>
        <dbReference type="PROSITE-ProRule" id="PRU00221"/>
    </source>
</evidence>
<keyword evidence="2" id="KW-0677">Repeat</keyword>
<dbReference type="SMART" id="SM00320">
    <property type="entry name" value="WD40"/>
    <property type="match status" value="3"/>
</dbReference>
<keyword evidence="1 3" id="KW-0853">WD repeat</keyword>
<dbReference type="InterPro" id="IPR015943">
    <property type="entry name" value="WD40/YVTN_repeat-like_dom_sf"/>
</dbReference>
<dbReference type="EMBL" id="HBFS01006338">
    <property type="protein sequence ID" value="CAD8911070.1"/>
    <property type="molecule type" value="Transcribed_RNA"/>
</dbReference>